<feature type="signal peptide" evidence="10">
    <location>
        <begin position="1"/>
        <end position="17"/>
    </location>
</feature>
<dbReference type="Gene3D" id="3.20.20.80">
    <property type="entry name" value="Glycosidases"/>
    <property type="match status" value="1"/>
</dbReference>
<keyword evidence="13" id="KW-1185">Reference proteome</keyword>
<keyword evidence="6 10" id="KW-0732">Signal</keyword>
<feature type="domain" description="Glycoside hydrolase family 5" evidence="11">
    <location>
        <begin position="39"/>
        <end position="325"/>
    </location>
</feature>
<evidence type="ECO:0000313" key="13">
    <source>
        <dbReference type="Proteomes" id="UP000277580"/>
    </source>
</evidence>
<dbReference type="InterPro" id="IPR017853">
    <property type="entry name" value="GH"/>
</dbReference>
<dbReference type="PANTHER" id="PTHR31451">
    <property type="match status" value="1"/>
</dbReference>
<evidence type="ECO:0000256" key="3">
    <source>
        <dbReference type="ARBA" id="ARBA00005641"/>
    </source>
</evidence>
<feature type="chain" id="PRO_5018295638" description="mannan endo-1,4-beta-mannosidase" evidence="10">
    <location>
        <begin position="18"/>
        <end position="359"/>
    </location>
</feature>
<keyword evidence="5" id="KW-0964">Secreted</keyword>
<keyword evidence="7 9" id="KW-0378">Hydrolase</keyword>
<proteinExistence type="inferred from homology"/>
<dbReference type="EC" id="3.2.1.78" evidence="4"/>
<dbReference type="Pfam" id="PF00150">
    <property type="entry name" value="Cellulase"/>
    <property type="match status" value="1"/>
</dbReference>
<evidence type="ECO:0000256" key="5">
    <source>
        <dbReference type="ARBA" id="ARBA00022525"/>
    </source>
</evidence>
<evidence type="ECO:0000313" key="12">
    <source>
        <dbReference type="EMBL" id="RPB10213.1"/>
    </source>
</evidence>
<evidence type="ECO:0000256" key="7">
    <source>
        <dbReference type="ARBA" id="ARBA00022801"/>
    </source>
</evidence>
<evidence type="ECO:0000256" key="2">
    <source>
        <dbReference type="ARBA" id="ARBA00004613"/>
    </source>
</evidence>
<accession>A0A3N4KI53</accession>
<name>A0A3N4KI53_9PEZI</name>
<evidence type="ECO:0000256" key="10">
    <source>
        <dbReference type="SAM" id="SignalP"/>
    </source>
</evidence>
<comment type="subcellular location">
    <subcellularLocation>
        <location evidence="2">Secreted</location>
    </subcellularLocation>
</comment>
<dbReference type="AlphaFoldDB" id="A0A3N4KI53"/>
<sequence>MKFLAVLSSLLLTGALAAPTASPAASADIEKRATFTAFSGTNAYWLPFLSSDADVDTTFAAIKAAGLTHLRTWAFQDSTSCSGIYFQCWSGSTATINTGSNGLARLDAVVKAAEKYGIKLVLPLVNNWGDYGGMDVYVNALASGSGHSAFYTNSAIQTAYKNYVSTIVNRYKSSSAIFSWQLANEPRCNGCATSVITTWATTMSAYIKSLDSSHYVSLGDEGFFARTNGASYPYQGGEGIDFEANLKISTLDYGTVHLYTTSWGQTYDWGNQWISDHGTACASAGKACVIEEYGVPVDGSTRTTYINQWHATMKSSGVSDMFWQFGLTLSSGQTHDDTYTIFTTDDNYQELVVDWANSR</sequence>
<dbReference type="STRING" id="1392247.A0A3N4KI53"/>
<dbReference type="GO" id="GO:0016985">
    <property type="term" value="F:mannan endo-1,4-beta-mannosidase activity"/>
    <property type="evidence" value="ECO:0007669"/>
    <property type="project" value="UniProtKB-EC"/>
</dbReference>
<evidence type="ECO:0000259" key="11">
    <source>
        <dbReference type="Pfam" id="PF00150"/>
    </source>
</evidence>
<evidence type="ECO:0000256" key="4">
    <source>
        <dbReference type="ARBA" id="ARBA00012706"/>
    </source>
</evidence>
<dbReference type="OrthoDB" id="406631at2759"/>
<dbReference type="PANTHER" id="PTHR31451:SF39">
    <property type="entry name" value="MANNAN ENDO-1,4-BETA-MANNOSIDASE 1"/>
    <property type="match status" value="1"/>
</dbReference>
<dbReference type="SUPFAM" id="SSF51445">
    <property type="entry name" value="(Trans)glycosidases"/>
    <property type="match status" value="1"/>
</dbReference>
<dbReference type="InterPro" id="IPR045053">
    <property type="entry name" value="MAN-like"/>
</dbReference>
<dbReference type="GO" id="GO:0005576">
    <property type="term" value="C:extracellular region"/>
    <property type="evidence" value="ECO:0007669"/>
    <property type="project" value="UniProtKB-SubCell"/>
</dbReference>
<reference evidence="12 13" key="1">
    <citation type="journal article" date="2018" name="Nat. Ecol. Evol.">
        <title>Pezizomycetes genomes reveal the molecular basis of ectomycorrhizal truffle lifestyle.</title>
        <authorList>
            <person name="Murat C."/>
            <person name="Payen T."/>
            <person name="Noel B."/>
            <person name="Kuo A."/>
            <person name="Morin E."/>
            <person name="Chen J."/>
            <person name="Kohler A."/>
            <person name="Krizsan K."/>
            <person name="Balestrini R."/>
            <person name="Da Silva C."/>
            <person name="Montanini B."/>
            <person name="Hainaut M."/>
            <person name="Levati E."/>
            <person name="Barry K.W."/>
            <person name="Belfiori B."/>
            <person name="Cichocki N."/>
            <person name="Clum A."/>
            <person name="Dockter R.B."/>
            <person name="Fauchery L."/>
            <person name="Guy J."/>
            <person name="Iotti M."/>
            <person name="Le Tacon F."/>
            <person name="Lindquist E.A."/>
            <person name="Lipzen A."/>
            <person name="Malagnac F."/>
            <person name="Mello A."/>
            <person name="Molinier V."/>
            <person name="Miyauchi S."/>
            <person name="Poulain J."/>
            <person name="Riccioni C."/>
            <person name="Rubini A."/>
            <person name="Sitrit Y."/>
            <person name="Splivallo R."/>
            <person name="Traeger S."/>
            <person name="Wang M."/>
            <person name="Zifcakova L."/>
            <person name="Wipf D."/>
            <person name="Zambonelli A."/>
            <person name="Paolocci F."/>
            <person name="Nowrousian M."/>
            <person name="Ottonello S."/>
            <person name="Baldrian P."/>
            <person name="Spatafora J.W."/>
            <person name="Henrissat B."/>
            <person name="Nagy L.G."/>
            <person name="Aury J.M."/>
            <person name="Wincker P."/>
            <person name="Grigoriev I.V."/>
            <person name="Bonfante P."/>
            <person name="Martin F.M."/>
        </authorList>
    </citation>
    <scope>NUCLEOTIDE SEQUENCE [LARGE SCALE GENOMIC DNA]</scope>
    <source>
        <strain evidence="12 13">CCBAS932</strain>
    </source>
</reference>
<dbReference type="EMBL" id="ML119145">
    <property type="protein sequence ID" value="RPB10213.1"/>
    <property type="molecule type" value="Genomic_DNA"/>
</dbReference>
<evidence type="ECO:0000256" key="6">
    <source>
        <dbReference type="ARBA" id="ARBA00022729"/>
    </source>
</evidence>
<comment type="similarity">
    <text evidence="3 9">Belongs to the glycosyl hydrolase 5 (cellulase A) family.</text>
</comment>
<dbReference type="GO" id="GO:0046355">
    <property type="term" value="P:mannan catabolic process"/>
    <property type="evidence" value="ECO:0007669"/>
    <property type="project" value="UniProtKB-ARBA"/>
</dbReference>
<gene>
    <name evidence="12" type="ORF">P167DRAFT_576616</name>
</gene>
<dbReference type="Proteomes" id="UP000277580">
    <property type="component" value="Unassembled WGS sequence"/>
</dbReference>
<protein>
    <recommendedName>
        <fullName evidence="4">mannan endo-1,4-beta-mannosidase</fullName>
        <ecNumber evidence="4">3.2.1.78</ecNumber>
    </recommendedName>
</protein>
<evidence type="ECO:0000256" key="9">
    <source>
        <dbReference type="RuleBase" id="RU361153"/>
    </source>
</evidence>
<dbReference type="InterPro" id="IPR001547">
    <property type="entry name" value="Glyco_hydro_5"/>
</dbReference>
<keyword evidence="8 9" id="KW-0326">Glycosidase</keyword>
<evidence type="ECO:0000256" key="8">
    <source>
        <dbReference type="ARBA" id="ARBA00023295"/>
    </source>
</evidence>
<comment type="catalytic activity">
    <reaction evidence="1">
        <text>Random hydrolysis of (1-&gt;4)-beta-D-mannosidic linkages in mannans, galactomannans and glucomannans.</text>
        <dbReference type="EC" id="3.2.1.78"/>
    </reaction>
</comment>
<evidence type="ECO:0000256" key="1">
    <source>
        <dbReference type="ARBA" id="ARBA00001678"/>
    </source>
</evidence>
<organism evidence="12 13">
    <name type="scientific">Morchella conica CCBAS932</name>
    <dbReference type="NCBI Taxonomy" id="1392247"/>
    <lineage>
        <taxon>Eukaryota</taxon>
        <taxon>Fungi</taxon>
        <taxon>Dikarya</taxon>
        <taxon>Ascomycota</taxon>
        <taxon>Pezizomycotina</taxon>
        <taxon>Pezizomycetes</taxon>
        <taxon>Pezizales</taxon>
        <taxon>Morchellaceae</taxon>
        <taxon>Morchella</taxon>
    </lineage>
</organism>
<dbReference type="InParanoid" id="A0A3N4KI53"/>